<dbReference type="AlphaFoldDB" id="A0A9X3E3U4"/>
<evidence type="ECO:0000313" key="3">
    <source>
        <dbReference type="Proteomes" id="UP001144805"/>
    </source>
</evidence>
<evidence type="ECO:0000256" key="1">
    <source>
        <dbReference type="SAM" id="Phobius"/>
    </source>
</evidence>
<dbReference type="Proteomes" id="UP001144805">
    <property type="component" value="Unassembled WGS sequence"/>
</dbReference>
<sequence length="81" mass="8737">MIAWFFATRVGRYVAAIGALLLILAGLALKLIAVGRGQEQARQAADKLKAISKRRASDAEVDQLGAADVGGRLSRWMRDGR</sequence>
<gene>
    <name evidence="2" type="ORF">OSH07_15620</name>
</gene>
<organism evidence="2 3">
    <name type="scientific">Kaistia nematophila</name>
    <dbReference type="NCBI Taxonomy" id="2994654"/>
    <lineage>
        <taxon>Bacteria</taxon>
        <taxon>Pseudomonadati</taxon>
        <taxon>Pseudomonadota</taxon>
        <taxon>Alphaproteobacteria</taxon>
        <taxon>Hyphomicrobiales</taxon>
        <taxon>Kaistiaceae</taxon>
        <taxon>Kaistia</taxon>
    </lineage>
</organism>
<accession>A0A9X3E3U4</accession>
<proteinExistence type="predicted"/>
<dbReference type="RefSeq" id="WP_266339597.1">
    <property type="nucleotide sequence ID" value="NZ_JAPKNK010000006.1"/>
</dbReference>
<comment type="caution">
    <text evidence="2">The sequence shown here is derived from an EMBL/GenBank/DDBJ whole genome shotgun (WGS) entry which is preliminary data.</text>
</comment>
<reference evidence="2" key="1">
    <citation type="submission" date="2022-11" db="EMBL/GenBank/DDBJ databases">
        <title>Biodiversity and phylogenetic relationships of bacteria.</title>
        <authorList>
            <person name="Machado R.A.R."/>
            <person name="Bhat A."/>
            <person name="Loulou A."/>
            <person name="Kallel S."/>
        </authorList>
    </citation>
    <scope>NUCLEOTIDE SEQUENCE</scope>
    <source>
        <strain evidence="2">K-TC2</strain>
    </source>
</reference>
<feature type="transmembrane region" description="Helical" evidence="1">
    <location>
        <begin position="13"/>
        <end position="33"/>
    </location>
</feature>
<keyword evidence="3" id="KW-1185">Reference proteome</keyword>
<keyword evidence="1" id="KW-1133">Transmembrane helix</keyword>
<dbReference type="EMBL" id="JAPKNK010000006">
    <property type="protein sequence ID" value="MCX5570638.1"/>
    <property type="molecule type" value="Genomic_DNA"/>
</dbReference>
<evidence type="ECO:0000313" key="2">
    <source>
        <dbReference type="EMBL" id="MCX5570638.1"/>
    </source>
</evidence>
<keyword evidence="1" id="KW-0472">Membrane</keyword>
<name>A0A9X3E3U4_9HYPH</name>
<protein>
    <submittedName>
        <fullName evidence="2">Uncharacterized protein</fullName>
    </submittedName>
</protein>
<keyword evidence="1" id="KW-0812">Transmembrane</keyword>